<comment type="caution">
    <text evidence="1">The sequence shown here is derived from an EMBL/GenBank/DDBJ whole genome shotgun (WGS) entry which is preliminary data.</text>
</comment>
<reference evidence="1" key="1">
    <citation type="submission" date="2020-06" db="EMBL/GenBank/DDBJ databases">
        <title>Whole Genome Sequence of Bradyrhizobium sp. Strain 1S1.</title>
        <authorList>
            <person name="Bromfield E.S.P."/>
            <person name="Cloutier S."/>
        </authorList>
    </citation>
    <scope>NUCLEOTIDE SEQUENCE [LARGE SCALE GENOMIC DNA]</scope>
    <source>
        <strain evidence="1">1S1</strain>
    </source>
</reference>
<organism evidence="1">
    <name type="scientific">Bradyrhizobium septentrionale</name>
    <dbReference type="NCBI Taxonomy" id="1404411"/>
    <lineage>
        <taxon>Bacteria</taxon>
        <taxon>Pseudomonadati</taxon>
        <taxon>Pseudomonadota</taxon>
        <taxon>Alphaproteobacteria</taxon>
        <taxon>Hyphomicrobiales</taxon>
        <taxon>Nitrobacteraceae</taxon>
        <taxon>Bradyrhizobium</taxon>
    </lineage>
</organism>
<sequence>MVTGPATALSNATAAAATAMVAPIVGGGSQGKLPHAALLRYEELQQLKREAHASYMLVMEELFELRQERTLLKQTIIQRKSVHGIEDGHPALATEANRMAAIDRRLPSLQKRHDNLQPVWAEIAGLTGAIDDWLRAAPAGLTVYNGPAPTLKAKETLPQAVERCRRRARELDADLQKYRAAPITSAKAKELIRAEIDRIAAAGEPDLTNLVDYGEGIHWPVQAIAGVGYKLSGKGSVGPHTAFDGLAVDIWRNRDAYIARLEQLFNEKYADDSSALDDADRARLISEAERDLLAAAYDEESFIRTSEEAGLAIQRRRDAPPAAVLGVEVEGAV</sequence>
<dbReference type="RefSeq" id="WP_166206334.1">
    <property type="nucleotide sequence ID" value="NZ_CP088285.1"/>
</dbReference>
<name>A0A973W3S9_9BRAD</name>
<protein>
    <submittedName>
        <fullName evidence="1">Uncharacterized protein</fullName>
    </submittedName>
</protein>
<accession>A0A973W3S9</accession>
<dbReference type="AlphaFoldDB" id="A0A973W3S9"/>
<proteinExistence type="predicted"/>
<evidence type="ECO:0000313" key="1">
    <source>
        <dbReference type="EMBL" id="NVI46816.1"/>
    </source>
</evidence>
<dbReference type="EMBL" id="JAAOLE020000001">
    <property type="protein sequence ID" value="NVI46816.1"/>
    <property type="molecule type" value="Genomic_DNA"/>
</dbReference>
<gene>
    <name evidence="1" type="ORF">HAP48_028415</name>
</gene>